<feature type="domain" description="Nudix hydrolase" evidence="7">
    <location>
        <begin position="11"/>
        <end position="215"/>
    </location>
</feature>
<gene>
    <name evidence="8" type="ORF">DES41_101771</name>
</gene>
<keyword evidence="6" id="KW-0464">Manganese</keyword>
<protein>
    <recommendedName>
        <fullName evidence="7">Nudix hydrolase domain-containing protein</fullName>
    </recommendedName>
</protein>
<proteinExistence type="predicted"/>
<evidence type="ECO:0000256" key="5">
    <source>
        <dbReference type="ARBA" id="ARBA00022842"/>
    </source>
</evidence>
<dbReference type="PANTHER" id="PTHR12318">
    <property type="entry name" value="TESTOSTERONE-REGULATED PROTEIN RP2"/>
    <property type="match status" value="1"/>
</dbReference>
<evidence type="ECO:0000256" key="4">
    <source>
        <dbReference type="ARBA" id="ARBA00022801"/>
    </source>
</evidence>
<evidence type="ECO:0000256" key="3">
    <source>
        <dbReference type="ARBA" id="ARBA00022723"/>
    </source>
</evidence>
<dbReference type="GO" id="GO:0016818">
    <property type="term" value="F:hydrolase activity, acting on acid anhydrides, in phosphorus-containing anhydrides"/>
    <property type="evidence" value="ECO:0007669"/>
    <property type="project" value="InterPro"/>
</dbReference>
<evidence type="ECO:0000313" key="9">
    <source>
        <dbReference type="Proteomes" id="UP000252884"/>
    </source>
</evidence>
<keyword evidence="9" id="KW-1185">Reference proteome</keyword>
<comment type="caution">
    <text evidence="8">The sequence shown here is derived from an EMBL/GenBank/DDBJ whole genome shotgun (WGS) entry which is preliminary data.</text>
</comment>
<organism evidence="8 9">
    <name type="scientific">Pseudorhodoferax soli</name>
    <dbReference type="NCBI Taxonomy" id="545864"/>
    <lineage>
        <taxon>Bacteria</taxon>
        <taxon>Pseudomonadati</taxon>
        <taxon>Pseudomonadota</taxon>
        <taxon>Betaproteobacteria</taxon>
        <taxon>Burkholderiales</taxon>
        <taxon>Comamonadaceae</taxon>
    </lineage>
</organism>
<evidence type="ECO:0000256" key="1">
    <source>
        <dbReference type="ARBA" id="ARBA00001936"/>
    </source>
</evidence>
<keyword evidence="5" id="KW-0460">Magnesium</keyword>
<evidence type="ECO:0000313" key="8">
    <source>
        <dbReference type="EMBL" id="RCW76166.1"/>
    </source>
</evidence>
<dbReference type="GO" id="GO:0046872">
    <property type="term" value="F:metal ion binding"/>
    <property type="evidence" value="ECO:0007669"/>
    <property type="project" value="UniProtKB-KW"/>
</dbReference>
<dbReference type="PROSITE" id="PS51462">
    <property type="entry name" value="NUDIX"/>
    <property type="match status" value="1"/>
</dbReference>
<dbReference type="CDD" id="cd18870">
    <property type="entry name" value="NUDIX_AcylCoAdiphos_Nudt19"/>
    <property type="match status" value="1"/>
</dbReference>
<dbReference type="OrthoDB" id="9788263at2"/>
<reference evidence="8 9" key="1">
    <citation type="submission" date="2018-07" db="EMBL/GenBank/DDBJ databases">
        <title>Genomic Encyclopedia of Type Strains, Phase IV (KMG-IV): sequencing the most valuable type-strain genomes for metagenomic binning, comparative biology and taxonomic classification.</title>
        <authorList>
            <person name="Goeker M."/>
        </authorList>
    </citation>
    <scope>NUCLEOTIDE SEQUENCE [LARGE SCALE GENOMIC DNA]</scope>
    <source>
        <strain evidence="8 9">DSM 21634</strain>
    </source>
</reference>
<dbReference type="EMBL" id="QPJK01000001">
    <property type="protein sequence ID" value="RCW76166.1"/>
    <property type="molecule type" value="Genomic_DNA"/>
</dbReference>
<evidence type="ECO:0000256" key="6">
    <source>
        <dbReference type="ARBA" id="ARBA00023211"/>
    </source>
</evidence>
<dbReference type="InterPro" id="IPR039121">
    <property type="entry name" value="NUDT19"/>
</dbReference>
<keyword evidence="4" id="KW-0378">Hydrolase</keyword>
<dbReference type="PANTHER" id="PTHR12318:SF0">
    <property type="entry name" value="ACYL-COENZYME A DIPHOSPHATASE NUDT19"/>
    <property type="match status" value="1"/>
</dbReference>
<dbReference type="AlphaFoldDB" id="A0A368YA03"/>
<comment type="cofactor">
    <cofactor evidence="1">
        <name>Mn(2+)</name>
        <dbReference type="ChEBI" id="CHEBI:29035"/>
    </cofactor>
</comment>
<accession>A0A368YA03</accession>
<comment type="cofactor">
    <cofactor evidence="2">
        <name>Mg(2+)</name>
        <dbReference type="ChEBI" id="CHEBI:18420"/>
    </cofactor>
</comment>
<evidence type="ECO:0000259" key="7">
    <source>
        <dbReference type="PROSITE" id="PS51462"/>
    </source>
</evidence>
<keyword evidence="3" id="KW-0479">Metal-binding</keyword>
<evidence type="ECO:0000256" key="2">
    <source>
        <dbReference type="ARBA" id="ARBA00001946"/>
    </source>
</evidence>
<dbReference type="Gene3D" id="3.90.79.10">
    <property type="entry name" value="Nucleoside Triphosphate Pyrophosphohydrolase"/>
    <property type="match status" value="1"/>
</dbReference>
<dbReference type="SUPFAM" id="SSF55811">
    <property type="entry name" value="Nudix"/>
    <property type="match status" value="1"/>
</dbReference>
<dbReference type="Proteomes" id="UP000252884">
    <property type="component" value="Unassembled WGS sequence"/>
</dbReference>
<dbReference type="InterPro" id="IPR015797">
    <property type="entry name" value="NUDIX_hydrolase-like_dom_sf"/>
</dbReference>
<name>A0A368YA03_9BURK</name>
<dbReference type="RefSeq" id="WP_114466066.1">
    <property type="nucleotide sequence ID" value="NZ_QPJK01000001.1"/>
</dbReference>
<sequence length="293" mass="32130">MELNLHAIDTPPRAASTVVMLRDGAAGLEVLLMKRHGLSDVLGGAYVFPGGKLDAADAELDAARHLDQATPLLQASLDDAELDAAQAAGLYVAAVREAFEEAGVLLAETFEGSEPDVVRASALLKAGTPFNTMLAELGLTLQTRRLAPWSRWITPRVPSVMNKRFDTRFFAAVVPPEQVATHDDYETTESTWLSPRAALQRYWDREIEMAPPQIMTLAQLARHATAEEAVAAARTRRPPLIQPESLEDGGTRVVCYPGDACHPVRERAMSGPLRLRWHNKRFEPVDGFDALFL</sequence>
<dbReference type="InterPro" id="IPR000086">
    <property type="entry name" value="NUDIX_hydrolase_dom"/>
</dbReference>